<dbReference type="Pfam" id="PF00651">
    <property type="entry name" value="BTB"/>
    <property type="match status" value="1"/>
</dbReference>
<sequence length="263" mass="30783">MATTQPSTSAALSALGEPFKSDFLCSPNEGNAAEVFGIDVVTITVGRKSKPFIVHKKLLCDPCEFFSKAFNSGFKEGKTGVIDFPDVDHDVMFAFCCWLYYDFKLPDSEEKASAASPYIERYLLPLFVFADRLCLNEFMNKLIDSLQDFQRKHKQHLCASLTRRIFEEVGPHSKLHMYFVADFATWEVMNDDLSSRFLWDFHKELNKNRDLDKTHYFFWKYHSRKLYLRGLYKMWRRNGSRSYGQCFCHTHGEGEICHFDYRV</sequence>
<dbReference type="InterPro" id="IPR000210">
    <property type="entry name" value="BTB/POZ_dom"/>
</dbReference>
<keyword evidence="3" id="KW-1185">Reference proteome</keyword>
<dbReference type="OrthoDB" id="6359816at2759"/>
<dbReference type="AlphaFoldDB" id="A0A2J6RMD8"/>
<dbReference type="EMBL" id="KZ613946">
    <property type="protein sequence ID" value="PMD39668.1"/>
    <property type="molecule type" value="Genomic_DNA"/>
</dbReference>
<organism evidence="2 3">
    <name type="scientific">Hyaloscypha variabilis (strain UAMH 11265 / GT02V1 / F)</name>
    <name type="common">Meliniomyces variabilis</name>
    <dbReference type="NCBI Taxonomy" id="1149755"/>
    <lineage>
        <taxon>Eukaryota</taxon>
        <taxon>Fungi</taxon>
        <taxon>Dikarya</taxon>
        <taxon>Ascomycota</taxon>
        <taxon>Pezizomycotina</taxon>
        <taxon>Leotiomycetes</taxon>
        <taxon>Helotiales</taxon>
        <taxon>Hyaloscyphaceae</taxon>
        <taxon>Hyaloscypha</taxon>
        <taxon>Hyaloscypha variabilis</taxon>
    </lineage>
</organism>
<dbReference type="STRING" id="1149755.A0A2J6RMD8"/>
<reference evidence="2 3" key="1">
    <citation type="submission" date="2016-04" db="EMBL/GenBank/DDBJ databases">
        <title>A degradative enzymes factory behind the ericoid mycorrhizal symbiosis.</title>
        <authorList>
            <consortium name="DOE Joint Genome Institute"/>
            <person name="Martino E."/>
            <person name="Morin E."/>
            <person name="Grelet G."/>
            <person name="Kuo A."/>
            <person name="Kohler A."/>
            <person name="Daghino S."/>
            <person name="Barry K."/>
            <person name="Choi C."/>
            <person name="Cichocki N."/>
            <person name="Clum A."/>
            <person name="Copeland A."/>
            <person name="Hainaut M."/>
            <person name="Haridas S."/>
            <person name="Labutti K."/>
            <person name="Lindquist E."/>
            <person name="Lipzen A."/>
            <person name="Khouja H.-R."/>
            <person name="Murat C."/>
            <person name="Ohm R."/>
            <person name="Olson A."/>
            <person name="Spatafora J."/>
            <person name="Veneault-Fourrey C."/>
            <person name="Henrissat B."/>
            <person name="Grigoriev I."/>
            <person name="Martin F."/>
            <person name="Perotto S."/>
        </authorList>
    </citation>
    <scope>NUCLEOTIDE SEQUENCE [LARGE SCALE GENOMIC DNA]</scope>
    <source>
        <strain evidence="2 3">F</strain>
    </source>
</reference>
<evidence type="ECO:0000313" key="2">
    <source>
        <dbReference type="EMBL" id="PMD39668.1"/>
    </source>
</evidence>
<dbReference type="Gene3D" id="3.30.710.10">
    <property type="entry name" value="Potassium Channel Kv1.1, Chain A"/>
    <property type="match status" value="1"/>
</dbReference>
<protein>
    <recommendedName>
        <fullName evidence="1">BTB domain-containing protein</fullName>
    </recommendedName>
</protein>
<name>A0A2J6RMD8_HYAVF</name>
<evidence type="ECO:0000259" key="1">
    <source>
        <dbReference type="PROSITE" id="PS50097"/>
    </source>
</evidence>
<gene>
    <name evidence="2" type="ORF">L207DRAFT_529620</name>
</gene>
<dbReference type="InterPro" id="IPR011333">
    <property type="entry name" value="SKP1/BTB/POZ_sf"/>
</dbReference>
<feature type="domain" description="BTB" evidence="1">
    <location>
        <begin position="39"/>
        <end position="100"/>
    </location>
</feature>
<accession>A0A2J6RMD8</accession>
<proteinExistence type="predicted"/>
<dbReference type="SUPFAM" id="SSF54695">
    <property type="entry name" value="POZ domain"/>
    <property type="match status" value="1"/>
</dbReference>
<evidence type="ECO:0000313" key="3">
    <source>
        <dbReference type="Proteomes" id="UP000235786"/>
    </source>
</evidence>
<dbReference type="PANTHER" id="PTHR47843:SF2">
    <property type="entry name" value="BTB DOMAIN-CONTAINING PROTEIN"/>
    <property type="match status" value="1"/>
</dbReference>
<dbReference type="PROSITE" id="PS50097">
    <property type="entry name" value="BTB"/>
    <property type="match status" value="1"/>
</dbReference>
<dbReference type="PANTHER" id="PTHR47843">
    <property type="entry name" value="BTB DOMAIN-CONTAINING PROTEIN-RELATED"/>
    <property type="match status" value="1"/>
</dbReference>
<dbReference type="Proteomes" id="UP000235786">
    <property type="component" value="Unassembled WGS sequence"/>
</dbReference>